<name>A0ACA9SPW0_9GLOM</name>
<proteinExistence type="predicted"/>
<gene>
    <name evidence="1" type="ORF">RPERSI_LOCUS33194</name>
</gene>
<reference evidence="1" key="1">
    <citation type="submission" date="2021-06" db="EMBL/GenBank/DDBJ databases">
        <authorList>
            <person name="Kallberg Y."/>
            <person name="Tangrot J."/>
            <person name="Rosling A."/>
        </authorList>
    </citation>
    <scope>NUCLEOTIDE SEQUENCE</scope>
    <source>
        <strain evidence="1">MA461A</strain>
    </source>
</reference>
<dbReference type="Proteomes" id="UP000789920">
    <property type="component" value="Unassembled WGS sequence"/>
</dbReference>
<dbReference type="EMBL" id="CAJVQC010142608">
    <property type="protein sequence ID" value="CAG8844422.1"/>
    <property type="molecule type" value="Genomic_DNA"/>
</dbReference>
<accession>A0ACA9SPW0</accession>
<evidence type="ECO:0000313" key="2">
    <source>
        <dbReference type="Proteomes" id="UP000789920"/>
    </source>
</evidence>
<comment type="caution">
    <text evidence="1">The sequence shown here is derived from an EMBL/GenBank/DDBJ whole genome shotgun (WGS) entry which is preliminary data.</text>
</comment>
<sequence length="81" mass="9704">QVMIYDWAAYGNLREMYLKYDIGWSTKLQFARDIFNGLVFMHQCNLYHHDVRCENILVTDRFEPKISNVELSRTIIYGLPE</sequence>
<evidence type="ECO:0000313" key="1">
    <source>
        <dbReference type="EMBL" id="CAG8844422.1"/>
    </source>
</evidence>
<feature type="non-terminal residue" evidence="1">
    <location>
        <position position="1"/>
    </location>
</feature>
<protein>
    <submittedName>
        <fullName evidence="1">24668_t:CDS:1</fullName>
    </submittedName>
</protein>
<keyword evidence="2" id="KW-1185">Reference proteome</keyword>
<feature type="non-terminal residue" evidence="1">
    <location>
        <position position="81"/>
    </location>
</feature>
<organism evidence="1 2">
    <name type="scientific">Racocetra persica</name>
    <dbReference type="NCBI Taxonomy" id="160502"/>
    <lineage>
        <taxon>Eukaryota</taxon>
        <taxon>Fungi</taxon>
        <taxon>Fungi incertae sedis</taxon>
        <taxon>Mucoromycota</taxon>
        <taxon>Glomeromycotina</taxon>
        <taxon>Glomeromycetes</taxon>
        <taxon>Diversisporales</taxon>
        <taxon>Gigasporaceae</taxon>
        <taxon>Racocetra</taxon>
    </lineage>
</organism>